<evidence type="ECO:0000256" key="1">
    <source>
        <dbReference type="SAM" id="MobiDB-lite"/>
    </source>
</evidence>
<proteinExistence type="predicted"/>
<dbReference type="InterPro" id="IPR027417">
    <property type="entry name" value="P-loop_NTPase"/>
</dbReference>
<accession>A0ABW9HJ26</accession>
<gene>
    <name evidence="2" type="ORF">ACKI18_04995</name>
</gene>
<dbReference type="SUPFAM" id="SSF52540">
    <property type="entry name" value="P-loop containing nucleoside triphosphate hydrolases"/>
    <property type="match status" value="1"/>
</dbReference>
<dbReference type="Proteomes" id="UP001631957">
    <property type="component" value="Unassembled WGS sequence"/>
</dbReference>
<protein>
    <submittedName>
        <fullName evidence="2">AAA family ATPase</fullName>
    </submittedName>
</protein>
<dbReference type="EMBL" id="JBJVNI010000002">
    <property type="protein sequence ID" value="MFM9608064.1"/>
    <property type="molecule type" value="Genomic_DNA"/>
</dbReference>
<dbReference type="Gene3D" id="3.40.50.300">
    <property type="entry name" value="P-loop containing nucleotide triphosphate hydrolases"/>
    <property type="match status" value="1"/>
</dbReference>
<dbReference type="RefSeq" id="WP_409120511.1">
    <property type="nucleotide sequence ID" value="NZ_JBJVNI010000002.1"/>
</dbReference>
<evidence type="ECO:0000313" key="2">
    <source>
        <dbReference type="EMBL" id="MFM9608064.1"/>
    </source>
</evidence>
<feature type="region of interest" description="Disordered" evidence="1">
    <location>
        <begin position="193"/>
        <end position="218"/>
    </location>
</feature>
<comment type="caution">
    <text evidence="2">The sequence shown here is derived from an EMBL/GenBank/DDBJ whole genome shotgun (WGS) entry which is preliminary data.</text>
</comment>
<keyword evidence="3" id="KW-1185">Reference proteome</keyword>
<evidence type="ECO:0000313" key="3">
    <source>
        <dbReference type="Proteomes" id="UP001631957"/>
    </source>
</evidence>
<organism evidence="2 3">
    <name type="scientific">Streptomyces niveiscabiei</name>
    <dbReference type="NCBI Taxonomy" id="164115"/>
    <lineage>
        <taxon>Bacteria</taxon>
        <taxon>Bacillati</taxon>
        <taxon>Actinomycetota</taxon>
        <taxon>Actinomycetes</taxon>
        <taxon>Kitasatosporales</taxon>
        <taxon>Streptomycetaceae</taxon>
        <taxon>Streptomyces</taxon>
    </lineage>
</organism>
<name>A0ABW9HJ26_9ACTN</name>
<reference evidence="2 3" key="1">
    <citation type="submission" date="2024-12" db="EMBL/GenBank/DDBJ databases">
        <title>Forecasting of Potato common scab and diversities of Pathogenic streptomyces spp. in china.</title>
        <authorList>
            <person name="Handique U."/>
            <person name="Wu J."/>
        </authorList>
    </citation>
    <scope>NUCLEOTIDE SEQUENCE [LARGE SCALE GENOMIC DNA]</scope>
    <source>
        <strain evidence="2 3">ZRIMU1530</strain>
    </source>
</reference>
<sequence length="218" mass="23643">MSEHPSFEALEGLRGSGKSTVAPLLAAVRGAVLVPTVPVLYQSLRRQVDLRSNVEARLCFYLSALFTAAEEIRGHLAAGTPVVVESYFARCLANHDALGARLGIALPSGLPQPITYYLSCAEDERQRRLARRAKPTTRWDALSEEVPDRITAAYARFPMFRIDTTDRDPKQVVQAITDAGQGGQLRADARPLVEAEPLGPHPHLLPSVPRRGGGAQAS</sequence>